<dbReference type="GO" id="GO:0005524">
    <property type="term" value="F:ATP binding"/>
    <property type="evidence" value="ECO:0007669"/>
    <property type="project" value="UniProtKB-KW"/>
</dbReference>
<accession>A0A1H7XID9</accession>
<sequence>MSRIHSSLARSTLIKMGVRIAVIIALSTLFSYLHMFNSLRAEALVRLEGHVSERSQREQAIFVLAEDNQRLLRQVLTERLQGLGQEDPGARFDSLFQPLPDGSIRDRPERFDGTKMPCVFIPKGVQPDAALRRTILASYDVLSQYGPAFLVRFKNTYITFPSGAFVSFWPEKPAFCHEVEATFSVLPFELFSLSTPEHNARRQPVWTGIFVEPTAKLWMVSASTPVDVDGRHVATISHDILLEELMDRTLHNQLPGAYNILFRDDGQVIAHPALNMEGATEGYNILRPPGPRGDATPKFSSEEEQVHLKNIFDRVKNRAPRENVQEIPEQGEYAAISVIRGPGWNFVTVLPEHQVTSAAFQAARYVLLFGVLSLLLELAIMYWVLRAQITRPLLSLTQATTTVASGDFKLQMDTSREDELGQLAQGFQLMAAEVQRREEALKQANEGLELRVEERTLELKQLHRKLLDTARQVGRAEVATNVLHNVGNVLNSVTTAAMLARQRLTGLKFDRLSRVVSLCEQHQADLATFLTQDKRGQNVLPFLSRLGKHMQDEGQALQVLMGDVSRHTEHIGAIVKLQQRYARTPQLLEPVNLQELVEDALRINLAALGRHAVKVERSLEPLPPVLTEKHKVLMILVNLISNAKYALEAVPQDERRMTLKLARSSAGHIRIEVQDNGIGIAPDMQTRIFQYGFTTREEGHGFGLHSSALAAQELGGSLSVQSEGVGQGAAFILDLPAAPQRESEPTHG</sequence>
<dbReference type="Pfam" id="PF00672">
    <property type="entry name" value="HAMP"/>
    <property type="match status" value="1"/>
</dbReference>
<keyword evidence="9" id="KW-0175">Coiled coil</keyword>
<dbReference type="SMART" id="SM00387">
    <property type="entry name" value="HATPase_c"/>
    <property type="match status" value="1"/>
</dbReference>
<dbReference type="PANTHER" id="PTHR44936">
    <property type="entry name" value="SENSOR PROTEIN CREC"/>
    <property type="match status" value="1"/>
</dbReference>
<comment type="catalytic activity">
    <reaction evidence="1">
        <text>ATP + protein L-histidine = ADP + protein N-phospho-L-histidine.</text>
        <dbReference type="EC" id="2.7.13.3"/>
    </reaction>
</comment>
<protein>
    <recommendedName>
        <fullName evidence="3">histidine kinase</fullName>
        <ecNumber evidence="3">2.7.13.3</ecNumber>
    </recommendedName>
</protein>
<evidence type="ECO:0000256" key="4">
    <source>
        <dbReference type="ARBA" id="ARBA00022553"/>
    </source>
</evidence>
<evidence type="ECO:0000256" key="3">
    <source>
        <dbReference type="ARBA" id="ARBA00012438"/>
    </source>
</evidence>
<dbReference type="Gene3D" id="3.30.565.10">
    <property type="entry name" value="Histidine kinase-like ATPase, C-terminal domain"/>
    <property type="match status" value="1"/>
</dbReference>
<dbReference type="GO" id="GO:0004673">
    <property type="term" value="F:protein histidine kinase activity"/>
    <property type="evidence" value="ECO:0007669"/>
    <property type="project" value="UniProtKB-EC"/>
</dbReference>
<feature type="domain" description="HAMP" evidence="12">
    <location>
        <begin position="387"/>
        <end position="439"/>
    </location>
</feature>
<evidence type="ECO:0000256" key="8">
    <source>
        <dbReference type="ARBA" id="ARBA00022840"/>
    </source>
</evidence>
<dbReference type="GO" id="GO:0016020">
    <property type="term" value="C:membrane"/>
    <property type="evidence" value="ECO:0007669"/>
    <property type="project" value="UniProtKB-SubCell"/>
</dbReference>
<dbReference type="SUPFAM" id="SSF158472">
    <property type="entry name" value="HAMP domain-like"/>
    <property type="match status" value="1"/>
</dbReference>
<dbReference type="Gene3D" id="3.30.450.20">
    <property type="entry name" value="PAS domain"/>
    <property type="match status" value="2"/>
</dbReference>
<feature type="coiled-coil region" evidence="9">
    <location>
        <begin position="431"/>
        <end position="465"/>
    </location>
</feature>
<feature type="transmembrane region" description="Helical" evidence="10">
    <location>
        <begin position="12"/>
        <end position="33"/>
    </location>
</feature>
<dbReference type="SMART" id="SM00304">
    <property type="entry name" value="HAMP"/>
    <property type="match status" value="1"/>
</dbReference>
<keyword evidence="10" id="KW-1133">Transmembrane helix</keyword>
<dbReference type="AlphaFoldDB" id="A0A1H7XID9"/>
<dbReference type="Proteomes" id="UP000182719">
    <property type="component" value="Unassembled WGS sequence"/>
</dbReference>
<evidence type="ECO:0000256" key="2">
    <source>
        <dbReference type="ARBA" id="ARBA00004370"/>
    </source>
</evidence>
<keyword evidence="8" id="KW-0067">ATP-binding</keyword>
<dbReference type="EC" id="2.7.13.3" evidence="3"/>
<reference evidence="14" key="1">
    <citation type="submission" date="2016-10" db="EMBL/GenBank/DDBJ databases">
        <authorList>
            <person name="Varghese N."/>
            <person name="Submissions S."/>
        </authorList>
    </citation>
    <scope>NUCLEOTIDE SEQUENCE [LARGE SCALE GENOMIC DNA]</scope>
    <source>
        <strain evidence="14">DSM 17044</strain>
    </source>
</reference>
<evidence type="ECO:0000256" key="10">
    <source>
        <dbReference type="SAM" id="Phobius"/>
    </source>
</evidence>
<keyword evidence="4" id="KW-0597">Phosphoprotein</keyword>
<name>A0A1H7XID9_STIAU</name>
<dbReference type="PROSITE" id="PS50109">
    <property type="entry name" value="HIS_KIN"/>
    <property type="match status" value="1"/>
</dbReference>
<evidence type="ECO:0000313" key="14">
    <source>
        <dbReference type="Proteomes" id="UP000182719"/>
    </source>
</evidence>
<evidence type="ECO:0000256" key="1">
    <source>
        <dbReference type="ARBA" id="ARBA00000085"/>
    </source>
</evidence>
<evidence type="ECO:0000256" key="5">
    <source>
        <dbReference type="ARBA" id="ARBA00022679"/>
    </source>
</evidence>
<evidence type="ECO:0000313" key="13">
    <source>
        <dbReference type="EMBL" id="SEM32779.1"/>
    </source>
</evidence>
<evidence type="ECO:0000256" key="7">
    <source>
        <dbReference type="ARBA" id="ARBA00022777"/>
    </source>
</evidence>
<dbReference type="PRINTS" id="PR00344">
    <property type="entry name" value="BCTRLSENSOR"/>
</dbReference>
<comment type="subcellular location">
    <subcellularLocation>
        <location evidence="2">Membrane</location>
    </subcellularLocation>
</comment>
<dbReference type="InterPro" id="IPR003660">
    <property type="entry name" value="HAMP_dom"/>
</dbReference>
<dbReference type="InterPro" id="IPR036890">
    <property type="entry name" value="HATPase_C_sf"/>
</dbReference>
<dbReference type="Pfam" id="PF02518">
    <property type="entry name" value="HATPase_c"/>
    <property type="match status" value="1"/>
</dbReference>
<dbReference type="PROSITE" id="PS50885">
    <property type="entry name" value="HAMP"/>
    <property type="match status" value="1"/>
</dbReference>
<organism evidence="13 14">
    <name type="scientific">Stigmatella aurantiaca</name>
    <dbReference type="NCBI Taxonomy" id="41"/>
    <lineage>
        <taxon>Bacteria</taxon>
        <taxon>Pseudomonadati</taxon>
        <taxon>Myxococcota</taxon>
        <taxon>Myxococcia</taxon>
        <taxon>Myxococcales</taxon>
        <taxon>Cystobacterineae</taxon>
        <taxon>Archangiaceae</taxon>
        <taxon>Stigmatella</taxon>
    </lineage>
</organism>
<dbReference type="RefSeq" id="WP_245768794.1">
    <property type="nucleotide sequence ID" value="NZ_FOAP01000015.1"/>
</dbReference>
<evidence type="ECO:0000259" key="11">
    <source>
        <dbReference type="PROSITE" id="PS50109"/>
    </source>
</evidence>
<dbReference type="Gene3D" id="6.10.340.10">
    <property type="match status" value="1"/>
</dbReference>
<dbReference type="SUPFAM" id="SSF55874">
    <property type="entry name" value="ATPase domain of HSP90 chaperone/DNA topoisomerase II/histidine kinase"/>
    <property type="match status" value="1"/>
</dbReference>
<proteinExistence type="predicted"/>
<feature type="domain" description="Histidine kinase" evidence="11">
    <location>
        <begin position="586"/>
        <end position="739"/>
    </location>
</feature>
<keyword evidence="10" id="KW-0812">Transmembrane</keyword>
<gene>
    <name evidence="13" type="ORF">SAMN05444354_1156</name>
</gene>
<keyword evidence="6" id="KW-0547">Nucleotide-binding</keyword>
<dbReference type="CDD" id="cd06225">
    <property type="entry name" value="HAMP"/>
    <property type="match status" value="1"/>
</dbReference>
<dbReference type="InterPro" id="IPR004358">
    <property type="entry name" value="Sig_transdc_His_kin-like_C"/>
</dbReference>
<evidence type="ECO:0000256" key="6">
    <source>
        <dbReference type="ARBA" id="ARBA00022741"/>
    </source>
</evidence>
<dbReference type="EMBL" id="FOAP01000015">
    <property type="protein sequence ID" value="SEM32779.1"/>
    <property type="molecule type" value="Genomic_DNA"/>
</dbReference>
<dbReference type="InterPro" id="IPR003594">
    <property type="entry name" value="HATPase_dom"/>
</dbReference>
<keyword evidence="7 13" id="KW-0418">Kinase</keyword>
<dbReference type="PANTHER" id="PTHR44936:SF10">
    <property type="entry name" value="SENSOR PROTEIN RSTB"/>
    <property type="match status" value="1"/>
</dbReference>
<dbReference type="GO" id="GO:0007165">
    <property type="term" value="P:signal transduction"/>
    <property type="evidence" value="ECO:0007669"/>
    <property type="project" value="InterPro"/>
</dbReference>
<evidence type="ECO:0000259" key="12">
    <source>
        <dbReference type="PROSITE" id="PS50885"/>
    </source>
</evidence>
<keyword evidence="5" id="KW-0808">Transferase</keyword>
<evidence type="ECO:0000256" key="9">
    <source>
        <dbReference type="SAM" id="Coils"/>
    </source>
</evidence>
<dbReference type="InterPro" id="IPR005467">
    <property type="entry name" value="His_kinase_dom"/>
</dbReference>
<keyword evidence="14" id="KW-1185">Reference proteome</keyword>
<keyword evidence="10" id="KW-0472">Membrane</keyword>
<dbReference type="InterPro" id="IPR050980">
    <property type="entry name" value="2C_sensor_his_kinase"/>
</dbReference>